<accession>A0A5B7K0Q5</accession>
<reference evidence="2 3" key="1">
    <citation type="submission" date="2019-05" db="EMBL/GenBank/DDBJ databases">
        <title>Another draft genome of Portunus trituberculatus and its Hox gene families provides insights of decapod evolution.</title>
        <authorList>
            <person name="Jeong J.-H."/>
            <person name="Song I."/>
            <person name="Kim S."/>
            <person name="Choi T."/>
            <person name="Kim D."/>
            <person name="Ryu S."/>
            <person name="Kim W."/>
        </authorList>
    </citation>
    <scope>NUCLEOTIDE SEQUENCE [LARGE SCALE GENOMIC DNA]</scope>
    <source>
        <tissue evidence="2">Muscle</tissue>
    </source>
</reference>
<protein>
    <submittedName>
        <fullName evidence="2">Uncharacterized protein</fullName>
    </submittedName>
</protein>
<keyword evidence="3" id="KW-1185">Reference proteome</keyword>
<evidence type="ECO:0000256" key="1">
    <source>
        <dbReference type="SAM" id="MobiDB-lite"/>
    </source>
</evidence>
<sequence>MLFPVPFSSTTSSCSSSFSSCTHSSHSPSCRYEERRSMQGSRGGAERTGNLLVDERAAWRMNEFIIKT</sequence>
<feature type="region of interest" description="Disordered" evidence="1">
    <location>
        <begin position="1"/>
        <end position="49"/>
    </location>
</feature>
<name>A0A5B7K0Q5_PORTR</name>
<dbReference type="EMBL" id="VSRR010121533">
    <property type="protein sequence ID" value="MPD00137.1"/>
    <property type="molecule type" value="Genomic_DNA"/>
</dbReference>
<proteinExistence type="predicted"/>
<gene>
    <name evidence="2" type="ORF">E2C01_095590</name>
</gene>
<dbReference type="AlphaFoldDB" id="A0A5B7K0Q5"/>
<evidence type="ECO:0000313" key="2">
    <source>
        <dbReference type="EMBL" id="MPD00137.1"/>
    </source>
</evidence>
<organism evidence="2 3">
    <name type="scientific">Portunus trituberculatus</name>
    <name type="common">Swimming crab</name>
    <name type="synonym">Neptunus trituberculatus</name>
    <dbReference type="NCBI Taxonomy" id="210409"/>
    <lineage>
        <taxon>Eukaryota</taxon>
        <taxon>Metazoa</taxon>
        <taxon>Ecdysozoa</taxon>
        <taxon>Arthropoda</taxon>
        <taxon>Crustacea</taxon>
        <taxon>Multicrustacea</taxon>
        <taxon>Malacostraca</taxon>
        <taxon>Eumalacostraca</taxon>
        <taxon>Eucarida</taxon>
        <taxon>Decapoda</taxon>
        <taxon>Pleocyemata</taxon>
        <taxon>Brachyura</taxon>
        <taxon>Eubrachyura</taxon>
        <taxon>Portunoidea</taxon>
        <taxon>Portunidae</taxon>
        <taxon>Portuninae</taxon>
        <taxon>Portunus</taxon>
    </lineage>
</organism>
<dbReference type="Proteomes" id="UP000324222">
    <property type="component" value="Unassembled WGS sequence"/>
</dbReference>
<feature type="compositionally biased region" description="Low complexity" evidence="1">
    <location>
        <begin position="1"/>
        <end position="30"/>
    </location>
</feature>
<comment type="caution">
    <text evidence="2">The sequence shown here is derived from an EMBL/GenBank/DDBJ whole genome shotgun (WGS) entry which is preliminary data.</text>
</comment>
<evidence type="ECO:0000313" key="3">
    <source>
        <dbReference type="Proteomes" id="UP000324222"/>
    </source>
</evidence>